<dbReference type="PANTHER" id="PTHR45651">
    <property type="entry name" value="CYCLIC NUCLEOTIDE-GATED ION CHANNEL 15-RELATED-RELATED"/>
    <property type="match status" value="1"/>
</dbReference>
<comment type="caution">
    <text evidence="2">The sequence shown here is derived from an EMBL/GenBank/DDBJ whole genome shotgun (WGS) entry which is preliminary data.</text>
</comment>
<evidence type="ECO:0000313" key="2">
    <source>
        <dbReference type="EMBL" id="KAG6730553.1"/>
    </source>
</evidence>
<reference evidence="2" key="1">
    <citation type="submission" date="2021-01" db="EMBL/GenBank/DDBJ databases">
        <authorList>
            <person name="Lovell J.T."/>
            <person name="Bentley N."/>
            <person name="Bhattarai G."/>
            <person name="Jenkins J.W."/>
            <person name="Sreedasyam A."/>
            <person name="Alarcon Y."/>
            <person name="Bock C."/>
            <person name="Boston L."/>
            <person name="Carlson J."/>
            <person name="Cervantes K."/>
            <person name="Clermont K."/>
            <person name="Krom N."/>
            <person name="Kubenka K."/>
            <person name="Mamidi S."/>
            <person name="Mattison C."/>
            <person name="Monteros M."/>
            <person name="Pisani C."/>
            <person name="Plott C."/>
            <person name="Rajasekar S."/>
            <person name="Rhein H.S."/>
            <person name="Rohla C."/>
            <person name="Song M."/>
            <person name="Hilaire R.S."/>
            <person name="Shu S."/>
            <person name="Wells L."/>
            <person name="Wang X."/>
            <person name="Webber J."/>
            <person name="Heerema R.J."/>
            <person name="Klein P."/>
            <person name="Conner P."/>
            <person name="Grauke L."/>
            <person name="Grimwood J."/>
            <person name="Schmutz J."/>
            <person name="Randall J.J."/>
        </authorList>
    </citation>
    <scope>NUCLEOTIDE SEQUENCE</scope>
    <source>
        <tissue evidence="2">Leaf</tissue>
    </source>
</reference>
<evidence type="ECO:0000313" key="3">
    <source>
        <dbReference type="Proteomes" id="UP000811246"/>
    </source>
</evidence>
<dbReference type="PANTHER" id="PTHR45651:SF94">
    <property type="entry name" value="CYCLIC NUCLEOTIDE-BINDING DOMAIN-CONTAINING PROTEIN"/>
    <property type="match status" value="1"/>
</dbReference>
<keyword evidence="1" id="KW-0407">Ion channel</keyword>
<keyword evidence="1" id="KW-0813">Transport</keyword>
<gene>
    <name evidence="2" type="ORF">I3842_01G086300</name>
</gene>
<keyword evidence="1" id="KW-0406">Ion transport</keyword>
<sequence length="189" mass="21536">MAEDLKIVASQFRKLRSKDLQHTFKFHSQQWRTWAACFIQAAWRRYHRIKHERALCDAENRLQYALANEARGLESIDGTMQRLKGTCNTRVLQLLPSKLVKPNFNVEGDNIAQEPATHAVVTGPGTSQTSIGHPPNIVDIVRTEIRAALAEHRLGLLEDMERIIMLILTRSTDMEGRKTAIEVIRTRGL</sequence>
<dbReference type="EMBL" id="CM031825">
    <property type="protein sequence ID" value="KAG6730553.1"/>
    <property type="molecule type" value="Genomic_DNA"/>
</dbReference>
<proteinExistence type="predicted"/>
<name>A0A922K2R9_CARIL</name>
<organism evidence="2 3">
    <name type="scientific">Carya illinoinensis</name>
    <name type="common">Pecan</name>
    <dbReference type="NCBI Taxonomy" id="32201"/>
    <lineage>
        <taxon>Eukaryota</taxon>
        <taxon>Viridiplantae</taxon>
        <taxon>Streptophyta</taxon>
        <taxon>Embryophyta</taxon>
        <taxon>Tracheophyta</taxon>
        <taxon>Spermatophyta</taxon>
        <taxon>Magnoliopsida</taxon>
        <taxon>eudicotyledons</taxon>
        <taxon>Gunneridae</taxon>
        <taxon>Pentapetalae</taxon>
        <taxon>rosids</taxon>
        <taxon>fabids</taxon>
        <taxon>Fagales</taxon>
        <taxon>Juglandaceae</taxon>
        <taxon>Carya</taxon>
    </lineage>
</organism>
<dbReference type="Proteomes" id="UP000811246">
    <property type="component" value="Chromosome 1"/>
</dbReference>
<dbReference type="AlphaFoldDB" id="A0A922K2R9"/>
<dbReference type="GO" id="GO:0034220">
    <property type="term" value="P:monoatomic ion transmembrane transport"/>
    <property type="evidence" value="ECO:0007669"/>
    <property type="project" value="UniProtKB-KW"/>
</dbReference>
<protein>
    <submittedName>
        <fullName evidence="2">Uncharacterized protein</fullName>
    </submittedName>
</protein>
<evidence type="ECO:0000256" key="1">
    <source>
        <dbReference type="ARBA" id="ARBA00023303"/>
    </source>
</evidence>
<dbReference type="GO" id="GO:0016020">
    <property type="term" value="C:membrane"/>
    <property type="evidence" value="ECO:0007669"/>
    <property type="project" value="UniProtKB-SubCell"/>
</dbReference>
<accession>A0A922K2R9</accession>